<dbReference type="Gramene" id="Kaladp0955s0005.1.v1.1">
    <property type="protein sequence ID" value="Kaladp0955s0005.1.v1.1"/>
    <property type="gene ID" value="Kaladp0955s0005.v1.1"/>
</dbReference>
<dbReference type="PANTHER" id="PTHR33184:SF67">
    <property type="entry name" value="PROTEIN TAPETUM DETERMINANT 1"/>
    <property type="match status" value="1"/>
</dbReference>
<accession>A0A7N0VKM9</accession>
<evidence type="ECO:0000256" key="2">
    <source>
        <dbReference type="SAM" id="Phobius"/>
    </source>
</evidence>
<protein>
    <submittedName>
        <fullName evidence="3">Uncharacterized protein</fullName>
    </submittedName>
</protein>
<dbReference type="GO" id="GO:0001709">
    <property type="term" value="P:cell fate determination"/>
    <property type="evidence" value="ECO:0007669"/>
    <property type="project" value="TreeGrafter"/>
</dbReference>
<name>A0A7N0VKM9_KALFE</name>
<dbReference type="InterPro" id="IPR040361">
    <property type="entry name" value="TPD1"/>
</dbReference>
<keyword evidence="4" id="KW-1185">Reference proteome</keyword>
<evidence type="ECO:0000313" key="3">
    <source>
        <dbReference type="EnsemblPlants" id="Kaladp0955s0005.1.v1.1"/>
    </source>
</evidence>
<proteinExistence type="predicted"/>
<evidence type="ECO:0000313" key="4">
    <source>
        <dbReference type="Proteomes" id="UP000594263"/>
    </source>
</evidence>
<reference evidence="3" key="1">
    <citation type="submission" date="2021-01" db="UniProtKB">
        <authorList>
            <consortium name="EnsemblPlants"/>
        </authorList>
    </citation>
    <scope>IDENTIFICATION</scope>
</reference>
<organism evidence="3 4">
    <name type="scientific">Kalanchoe fedtschenkoi</name>
    <name type="common">Lavender scallops</name>
    <name type="synonym">South American air plant</name>
    <dbReference type="NCBI Taxonomy" id="63787"/>
    <lineage>
        <taxon>Eukaryota</taxon>
        <taxon>Viridiplantae</taxon>
        <taxon>Streptophyta</taxon>
        <taxon>Embryophyta</taxon>
        <taxon>Tracheophyta</taxon>
        <taxon>Spermatophyta</taxon>
        <taxon>Magnoliopsida</taxon>
        <taxon>eudicotyledons</taxon>
        <taxon>Gunneridae</taxon>
        <taxon>Pentapetalae</taxon>
        <taxon>Saxifragales</taxon>
        <taxon>Crassulaceae</taxon>
        <taxon>Kalanchoe</taxon>
    </lineage>
</organism>
<dbReference type="AlphaFoldDB" id="A0A7N0VKM9"/>
<keyword evidence="2" id="KW-0472">Membrane</keyword>
<evidence type="ECO:0000256" key="1">
    <source>
        <dbReference type="ARBA" id="ARBA00022729"/>
    </source>
</evidence>
<dbReference type="Pfam" id="PF24068">
    <property type="entry name" value="TPD1_C"/>
    <property type="match status" value="1"/>
</dbReference>
<dbReference type="Proteomes" id="UP000594263">
    <property type="component" value="Unplaced"/>
</dbReference>
<keyword evidence="2" id="KW-0812">Transmembrane</keyword>
<keyword evidence="2" id="KW-1133">Transmembrane helix</keyword>
<feature type="transmembrane region" description="Helical" evidence="2">
    <location>
        <begin position="20"/>
        <end position="39"/>
    </location>
</feature>
<keyword evidence="1" id="KW-0732">Signal</keyword>
<dbReference type="PANTHER" id="PTHR33184">
    <property type="entry name" value="PROTEIN TAPETUM DETERMINANT 1-LIKE-RELATED"/>
    <property type="match status" value="1"/>
</dbReference>
<dbReference type="EnsemblPlants" id="Kaladp0955s0005.1.v1.1">
    <property type="protein sequence ID" value="Kaladp0955s0005.1.v1.1"/>
    <property type="gene ID" value="Kaladp0955s0005.v1.1"/>
</dbReference>
<sequence length="212" mass="22969">MTSASSPSVFVVSFWKPITLLVATSLLLLIAICTGVGVYGRPSIDFGTGVVVSSPRFRSDYLRHRKLLAPADSCSYLSADVDESHSLGGEDKKQVVVYKPSRAWGDDRCSESDIVIDQGPSSPLPDGIPTYSVEILNACSSGCDIAGIHVRCGKFSTARLIDPEIFTRISIDDCLVYGGKPLPNGMTLSFQYANTYPYPMDVFKYQCCPPPP</sequence>